<name>A0A0C9T8D1_PAXIN</name>
<dbReference type="OrthoDB" id="3199698at2759"/>
<keyword evidence="2" id="KW-1185">Reference proteome</keyword>
<sequence length="152" mass="17912">PPNDDWTPFESQATFLLSDFLYRCVEMSSSNIDFLMEVWAFEVMKNGLTSPFTSHEHVYKTIDKIRIGDIPWKCLSMNYTGTRVDENSPSWQKESYQIWYHDPDHVVKVMLENPNFASQFDYTPYHLTDGDGKQRWTNFMSGNYAWRQSVSV</sequence>
<protein>
    <submittedName>
        <fullName evidence="1">Uncharacterized protein</fullName>
    </submittedName>
</protein>
<dbReference type="HOGENOM" id="CLU_006344_7_2_1"/>
<reference evidence="1 2" key="1">
    <citation type="submission" date="2014-06" db="EMBL/GenBank/DDBJ databases">
        <authorList>
            <consortium name="DOE Joint Genome Institute"/>
            <person name="Kuo A."/>
            <person name="Kohler A."/>
            <person name="Nagy L.G."/>
            <person name="Floudas D."/>
            <person name="Copeland A."/>
            <person name="Barry K.W."/>
            <person name="Cichocki N."/>
            <person name="Veneault-Fourrey C."/>
            <person name="LaButti K."/>
            <person name="Lindquist E.A."/>
            <person name="Lipzen A."/>
            <person name="Lundell T."/>
            <person name="Morin E."/>
            <person name="Murat C."/>
            <person name="Sun H."/>
            <person name="Tunlid A."/>
            <person name="Henrissat B."/>
            <person name="Grigoriev I.V."/>
            <person name="Hibbett D.S."/>
            <person name="Martin F."/>
            <person name="Nordberg H.P."/>
            <person name="Cantor M.N."/>
            <person name="Hua S.X."/>
        </authorList>
    </citation>
    <scope>NUCLEOTIDE SEQUENCE [LARGE SCALE GENOMIC DNA]</scope>
    <source>
        <strain evidence="1 2">ATCC 200175</strain>
    </source>
</reference>
<feature type="non-terminal residue" evidence="1">
    <location>
        <position position="1"/>
    </location>
</feature>
<dbReference type="Proteomes" id="UP000053647">
    <property type="component" value="Unassembled WGS sequence"/>
</dbReference>
<reference evidence="2" key="2">
    <citation type="submission" date="2015-01" db="EMBL/GenBank/DDBJ databases">
        <title>Evolutionary Origins and Diversification of the Mycorrhizal Mutualists.</title>
        <authorList>
            <consortium name="DOE Joint Genome Institute"/>
            <consortium name="Mycorrhizal Genomics Consortium"/>
            <person name="Kohler A."/>
            <person name="Kuo A."/>
            <person name="Nagy L.G."/>
            <person name="Floudas D."/>
            <person name="Copeland A."/>
            <person name="Barry K.W."/>
            <person name="Cichocki N."/>
            <person name="Veneault-Fourrey C."/>
            <person name="LaButti K."/>
            <person name="Lindquist E.A."/>
            <person name="Lipzen A."/>
            <person name="Lundell T."/>
            <person name="Morin E."/>
            <person name="Murat C."/>
            <person name="Riley R."/>
            <person name="Ohm R."/>
            <person name="Sun H."/>
            <person name="Tunlid A."/>
            <person name="Henrissat B."/>
            <person name="Grigoriev I.V."/>
            <person name="Hibbett D.S."/>
            <person name="Martin F."/>
        </authorList>
    </citation>
    <scope>NUCLEOTIDE SEQUENCE [LARGE SCALE GENOMIC DNA]</scope>
    <source>
        <strain evidence="2">ATCC 200175</strain>
    </source>
</reference>
<dbReference type="AlphaFoldDB" id="A0A0C9T8D1"/>
<gene>
    <name evidence="1" type="ORF">PAXINDRAFT_90419</name>
</gene>
<evidence type="ECO:0000313" key="1">
    <source>
        <dbReference type="EMBL" id="KIJ07413.1"/>
    </source>
</evidence>
<evidence type="ECO:0000313" key="2">
    <source>
        <dbReference type="Proteomes" id="UP000053647"/>
    </source>
</evidence>
<dbReference type="InterPro" id="IPR041078">
    <property type="entry name" value="Plavaka"/>
</dbReference>
<organism evidence="1 2">
    <name type="scientific">Paxillus involutus ATCC 200175</name>
    <dbReference type="NCBI Taxonomy" id="664439"/>
    <lineage>
        <taxon>Eukaryota</taxon>
        <taxon>Fungi</taxon>
        <taxon>Dikarya</taxon>
        <taxon>Basidiomycota</taxon>
        <taxon>Agaricomycotina</taxon>
        <taxon>Agaricomycetes</taxon>
        <taxon>Agaricomycetidae</taxon>
        <taxon>Boletales</taxon>
        <taxon>Paxilineae</taxon>
        <taxon>Paxillaceae</taxon>
        <taxon>Paxillus</taxon>
    </lineage>
</organism>
<dbReference type="EMBL" id="KN819900">
    <property type="protein sequence ID" value="KIJ07413.1"/>
    <property type="molecule type" value="Genomic_DNA"/>
</dbReference>
<dbReference type="Pfam" id="PF18759">
    <property type="entry name" value="Plavaka"/>
    <property type="match status" value="1"/>
</dbReference>
<proteinExistence type="predicted"/>
<accession>A0A0C9T8D1</accession>